<evidence type="ECO:0000256" key="6">
    <source>
        <dbReference type="ARBA" id="ARBA00022679"/>
    </source>
</evidence>
<keyword evidence="11" id="KW-0418">Kinase</keyword>
<dbReference type="PROSITE" id="PS00108">
    <property type="entry name" value="PROTEIN_KINASE_ST"/>
    <property type="match status" value="1"/>
</dbReference>
<dbReference type="EC" id="2.7.11.1" evidence="2"/>
<dbReference type="InterPro" id="IPR008271">
    <property type="entry name" value="Ser/Thr_kinase_AS"/>
</dbReference>
<keyword evidence="3" id="KW-0723">Serine/threonine-protein kinase</keyword>
<evidence type="ECO:0000256" key="19">
    <source>
        <dbReference type="SAM" id="MobiDB-lite"/>
    </source>
</evidence>
<dbReference type="Gene3D" id="3.30.200.20">
    <property type="entry name" value="Phosphorylase Kinase, domain 1"/>
    <property type="match status" value="1"/>
</dbReference>
<dbReference type="Gene3D" id="1.10.510.10">
    <property type="entry name" value="Transferase(Phosphotransferase) domain 1"/>
    <property type="match status" value="1"/>
</dbReference>
<dbReference type="FunFam" id="3.80.10.10:FF:000452">
    <property type="entry name" value="Probable LRR receptor-like serine/threonine-protein kinase RFK1"/>
    <property type="match status" value="1"/>
</dbReference>
<dbReference type="InterPro" id="IPR011009">
    <property type="entry name" value="Kinase-like_dom_sf"/>
</dbReference>
<evidence type="ECO:0000256" key="4">
    <source>
        <dbReference type="ARBA" id="ARBA00022553"/>
    </source>
</evidence>
<feature type="transmembrane region" description="Helical" evidence="20">
    <location>
        <begin position="610"/>
        <end position="634"/>
    </location>
</feature>
<evidence type="ECO:0000256" key="10">
    <source>
        <dbReference type="ARBA" id="ARBA00022741"/>
    </source>
</evidence>
<dbReference type="Gene3D" id="3.80.10.10">
    <property type="entry name" value="Ribonuclease Inhibitor"/>
    <property type="match status" value="3"/>
</dbReference>
<keyword evidence="5" id="KW-0433">Leucine-rich repeat</keyword>
<dbReference type="EMBL" id="JBJUIK010000007">
    <property type="protein sequence ID" value="KAL3522573.1"/>
    <property type="molecule type" value="Genomic_DNA"/>
</dbReference>
<sequence>MVPRMALGFWILALSLFIFLGLSQTKVPQEEVDALKTIVMAMGTTYWKFDADSCSIEMVGVTEEAPRGSKSEVTCECNPGNDTICHVTKIVLKGYSLPGVLPSQLVNLSHIREIDFAYNYLHGTIPSEWSSTQLTLISVLANRLSGEIPKELGNIATLTDLNLEANQFSGVVPFELGRLINLQTLFLSSNAFTGKLPTSFSSLINLTDFRINDNNFSGPIPDFLQNWQQLARLEMHASGLGGPIPASISLLTKLTELRISDIAGPTQGFPLIDNIAGIVRLVFRNCNIAGEIPANIWRMRKIQMLDVSFNNLMGKIPNNVDATSSLKFLFVTGNRLSGDIPDSILKGGSNVDLSYNNFTWQDPEQPTCQPNMNLYINLFRSSSTINTLRNILPCTRDIACPRYRCSLHVNCGGNNLNANEGNKKVLYEGDAGVDGGSARYFRSSGSFWGFSSTGDFMDDDNYQNTRFIATLQSTNLSEMYTTARISPLSLAYFHSCLENGSYTVTLHFAEILFTNDNTYRSLGRRFFDIYIQDKLVWKDFNIEDEAGGAQKPVIREFNATVTNNILEIRFNWAGKGTTRIPNRGVYGPLVSAISANPNFKSCSDGSKKNITIYVIAGVVAVFTVIISILGVLWWKGYLQKRKRVGKDFDGLELQMVSFTLKQLKVATSNFDNMNKIGEGGFGPVYKGVLPDGTVIAVKQLSSKSRQGNREFLNEIGMISCLQHPNLVKLHGCCIEGDQLMLVYEYMENNSLARALFESEGSQMLLDWPTRFKIAVGIARGLAFLHEESRLKIVHRDIKATNVLLDGDLNPKISDFGLARLNEDERTHISTKIAGTIGYMAPEYALWGYLTYKADVYSFGVVLLEIVSGKNNNNYMPSNNFICLLDWACHLQQAKNYEDLLDQRLSSQVNKEEIDRLVKVALLCTNASSSLRPTMSEAVCMLEGEMTIPDVIPEANTYTEDLRFKAMRDLYREKQSQSLTESQTQNSTTIQTDLGSPSTSNTDLFEINPHK</sequence>
<comment type="catalytic activity">
    <reaction evidence="18">
        <text>L-seryl-[protein] + ATP = O-phospho-L-seryl-[protein] + ADP + H(+)</text>
        <dbReference type="Rhea" id="RHEA:17989"/>
        <dbReference type="Rhea" id="RHEA-COMP:9863"/>
        <dbReference type="Rhea" id="RHEA-COMP:11604"/>
        <dbReference type="ChEBI" id="CHEBI:15378"/>
        <dbReference type="ChEBI" id="CHEBI:29999"/>
        <dbReference type="ChEBI" id="CHEBI:30616"/>
        <dbReference type="ChEBI" id="CHEBI:83421"/>
        <dbReference type="ChEBI" id="CHEBI:456216"/>
        <dbReference type="EC" id="2.7.11.1"/>
    </reaction>
</comment>
<gene>
    <name evidence="23" type="ORF">ACH5RR_015407</name>
</gene>
<feature type="compositionally biased region" description="Polar residues" evidence="19">
    <location>
        <begin position="975"/>
        <end position="1002"/>
    </location>
</feature>
<keyword evidence="8 21" id="KW-0732">Signal</keyword>
<feature type="chain" id="PRO_5044833671" description="non-specific serine/threonine protein kinase" evidence="21">
    <location>
        <begin position="26"/>
        <end position="1010"/>
    </location>
</feature>
<dbReference type="Gene3D" id="2.60.120.430">
    <property type="entry name" value="Galactose-binding lectin"/>
    <property type="match status" value="1"/>
</dbReference>
<evidence type="ECO:0000256" key="13">
    <source>
        <dbReference type="ARBA" id="ARBA00022989"/>
    </source>
</evidence>
<dbReference type="FunFam" id="3.30.200.20:FF:000217">
    <property type="entry name" value="probable LRR receptor-like serine/threonine-protein kinase At1g53430"/>
    <property type="match status" value="1"/>
</dbReference>
<dbReference type="InterPro" id="IPR001245">
    <property type="entry name" value="Ser-Thr/Tyr_kinase_cat_dom"/>
</dbReference>
<evidence type="ECO:0000259" key="22">
    <source>
        <dbReference type="PROSITE" id="PS50011"/>
    </source>
</evidence>
<accession>A0ABD2ZYG1</accession>
<dbReference type="AlphaFoldDB" id="A0ABD2ZYG1"/>
<dbReference type="PANTHER" id="PTHR48006">
    <property type="entry name" value="LEUCINE-RICH REPEAT-CONTAINING PROTEIN DDB_G0281931-RELATED"/>
    <property type="match status" value="1"/>
</dbReference>
<proteinExistence type="predicted"/>
<evidence type="ECO:0000256" key="3">
    <source>
        <dbReference type="ARBA" id="ARBA00022527"/>
    </source>
</evidence>
<evidence type="ECO:0000256" key="16">
    <source>
        <dbReference type="ARBA" id="ARBA00023180"/>
    </source>
</evidence>
<dbReference type="InterPro" id="IPR021720">
    <property type="entry name" value="Malectin_dom"/>
</dbReference>
<dbReference type="FunFam" id="2.60.120.430:FF:000004">
    <property type="entry name" value="Putative leucine-rich repeat receptor-like serine/threonine-protein kinase"/>
    <property type="match status" value="1"/>
</dbReference>
<dbReference type="PANTHER" id="PTHR48006:SF72">
    <property type="entry name" value="LRR RECEPTOR-LIKE SERINE_THREONINE-PROTEIN KINASE RFK1-RELATED"/>
    <property type="match status" value="1"/>
</dbReference>
<dbReference type="PROSITE" id="PS50011">
    <property type="entry name" value="PROTEIN_KINASE_DOM"/>
    <property type="match status" value="1"/>
</dbReference>
<organism evidence="23 24">
    <name type="scientific">Cinchona calisaya</name>
    <dbReference type="NCBI Taxonomy" id="153742"/>
    <lineage>
        <taxon>Eukaryota</taxon>
        <taxon>Viridiplantae</taxon>
        <taxon>Streptophyta</taxon>
        <taxon>Embryophyta</taxon>
        <taxon>Tracheophyta</taxon>
        <taxon>Spermatophyta</taxon>
        <taxon>Magnoliopsida</taxon>
        <taxon>eudicotyledons</taxon>
        <taxon>Gunneridae</taxon>
        <taxon>Pentapetalae</taxon>
        <taxon>asterids</taxon>
        <taxon>lamiids</taxon>
        <taxon>Gentianales</taxon>
        <taxon>Rubiaceae</taxon>
        <taxon>Cinchonoideae</taxon>
        <taxon>Cinchoneae</taxon>
        <taxon>Cinchona</taxon>
    </lineage>
</organism>
<feature type="region of interest" description="Disordered" evidence="19">
    <location>
        <begin position="974"/>
        <end position="1010"/>
    </location>
</feature>
<keyword evidence="4" id="KW-0597">Phosphoprotein</keyword>
<evidence type="ECO:0000256" key="5">
    <source>
        <dbReference type="ARBA" id="ARBA00022614"/>
    </source>
</evidence>
<dbReference type="FunFam" id="1.10.510.10:FF:000044">
    <property type="entry name" value="Putative LRR receptor-like serine/threonine-protein kinase"/>
    <property type="match status" value="1"/>
</dbReference>
<dbReference type="InterPro" id="IPR001611">
    <property type="entry name" value="Leu-rich_rpt"/>
</dbReference>
<evidence type="ECO:0000256" key="14">
    <source>
        <dbReference type="ARBA" id="ARBA00023136"/>
    </source>
</evidence>
<keyword evidence="12" id="KW-0067">ATP-binding</keyword>
<keyword evidence="10" id="KW-0547">Nucleotide-binding</keyword>
<comment type="subcellular location">
    <subcellularLocation>
        <location evidence="1">Membrane</location>
        <topology evidence="1">Single-pass type I membrane protein</topology>
    </subcellularLocation>
</comment>
<evidence type="ECO:0000256" key="20">
    <source>
        <dbReference type="SAM" id="Phobius"/>
    </source>
</evidence>
<dbReference type="Proteomes" id="UP001630127">
    <property type="component" value="Unassembled WGS sequence"/>
</dbReference>
<evidence type="ECO:0000256" key="1">
    <source>
        <dbReference type="ARBA" id="ARBA00004479"/>
    </source>
</evidence>
<evidence type="ECO:0000256" key="17">
    <source>
        <dbReference type="ARBA" id="ARBA00047899"/>
    </source>
</evidence>
<dbReference type="SMART" id="SM00220">
    <property type="entry name" value="S_TKc"/>
    <property type="match status" value="1"/>
</dbReference>
<evidence type="ECO:0000256" key="18">
    <source>
        <dbReference type="ARBA" id="ARBA00048679"/>
    </source>
</evidence>
<comment type="caution">
    <text evidence="23">The sequence shown here is derived from an EMBL/GenBank/DDBJ whole genome shotgun (WGS) entry which is preliminary data.</text>
</comment>
<dbReference type="InterPro" id="IPR032675">
    <property type="entry name" value="LRR_dom_sf"/>
</dbReference>
<dbReference type="Pfam" id="PF00560">
    <property type="entry name" value="LRR_1"/>
    <property type="match status" value="1"/>
</dbReference>
<evidence type="ECO:0000256" key="8">
    <source>
        <dbReference type="ARBA" id="ARBA00022729"/>
    </source>
</evidence>
<dbReference type="Pfam" id="PF07714">
    <property type="entry name" value="PK_Tyr_Ser-Thr"/>
    <property type="match status" value="1"/>
</dbReference>
<evidence type="ECO:0000256" key="21">
    <source>
        <dbReference type="SAM" id="SignalP"/>
    </source>
</evidence>
<evidence type="ECO:0000256" key="9">
    <source>
        <dbReference type="ARBA" id="ARBA00022737"/>
    </source>
</evidence>
<keyword evidence="15" id="KW-0675">Receptor</keyword>
<keyword evidence="24" id="KW-1185">Reference proteome</keyword>
<evidence type="ECO:0000313" key="24">
    <source>
        <dbReference type="Proteomes" id="UP001630127"/>
    </source>
</evidence>
<dbReference type="SUPFAM" id="SSF52058">
    <property type="entry name" value="L domain-like"/>
    <property type="match status" value="1"/>
</dbReference>
<dbReference type="CDD" id="cd14066">
    <property type="entry name" value="STKc_IRAK"/>
    <property type="match status" value="1"/>
</dbReference>
<keyword evidence="6" id="KW-0808">Transferase</keyword>
<keyword evidence="16" id="KW-0325">Glycoprotein</keyword>
<name>A0ABD2ZYG1_9GENT</name>
<dbReference type="FunFam" id="3.80.10.10:FF:000433">
    <property type="entry name" value="Putative LRR receptor-like serine/threonine-protein kinase isoform A"/>
    <property type="match status" value="1"/>
</dbReference>
<evidence type="ECO:0000256" key="11">
    <source>
        <dbReference type="ARBA" id="ARBA00022777"/>
    </source>
</evidence>
<dbReference type="GO" id="GO:0005524">
    <property type="term" value="F:ATP binding"/>
    <property type="evidence" value="ECO:0007669"/>
    <property type="project" value="UniProtKB-KW"/>
</dbReference>
<keyword evidence="7 20" id="KW-0812">Transmembrane</keyword>
<comment type="catalytic activity">
    <reaction evidence="17">
        <text>L-threonyl-[protein] + ATP = O-phospho-L-threonyl-[protein] + ADP + H(+)</text>
        <dbReference type="Rhea" id="RHEA:46608"/>
        <dbReference type="Rhea" id="RHEA-COMP:11060"/>
        <dbReference type="Rhea" id="RHEA-COMP:11605"/>
        <dbReference type="ChEBI" id="CHEBI:15378"/>
        <dbReference type="ChEBI" id="CHEBI:30013"/>
        <dbReference type="ChEBI" id="CHEBI:30616"/>
        <dbReference type="ChEBI" id="CHEBI:61977"/>
        <dbReference type="ChEBI" id="CHEBI:456216"/>
        <dbReference type="EC" id="2.7.11.1"/>
    </reaction>
</comment>
<feature type="domain" description="Protein kinase" evidence="22">
    <location>
        <begin position="670"/>
        <end position="947"/>
    </location>
</feature>
<keyword evidence="9" id="KW-0677">Repeat</keyword>
<evidence type="ECO:0000256" key="12">
    <source>
        <dbReference type="ARBA" id="ARBA00022840"/>
    </source>
</evidence>
<dbReference type="GO" id="GO:0004674">
    <property type="term" value="F:protein serine/threonine kinase activity"/>
    <property type="evidence" value="ECO:0007669"/>
    <property type="project" value="UniProtKB-KW"/>
</dbReference>
<dbReference type="SUPFAM" id="SSF56112">
    <property type="entry name" value="Protein kinase-like (PK-like)"/>
    <property type="match status" value="1"/>
</dbReference>
<evidence type="ECO:0000256" key="15">
    <source>
        <dbReference type="ARBA" id="ARBA00023170"/>
    </source>
</evidence>
<dbReference type="GO" id="GO:0016020">
    <property type="term" value="C:membrane"/>
    <property type="evidence" value="ECO:0007669"/>
    <property type="project" value="UniProtKB-SubCell"/>
</dbReference>
<evidence type="ECO:0000313" key="23">
    <source>
        <dbReference type="EMBL" id="KAL3522573.1"/>
    </source>
</evidence>
<protein>
    <recommendedName>
        <fullName evidence="2">non-specific serine/threonine protein kinase</fullName>
        <ecNumber evidence="2">2.7.11.1</ecNumber>
    </recommendedName>
</protein>
<evidence type="ECO:0000256" key="2">
    <source>
        <dbReference type="ARBA" id="ARBA00012513"/>
    </source>
</evidence>
<keyword evidence="13 20" id="KW-1133">Transmembrane helix</keyword>
<dbReference type="InterPro" id="IPR000719">
    <property type="entry name" value="Prot_kinase_dom"/>
</dbReference>
<dbReference type="Pfam" id="PF11721">
    <property type="entry name" value="Malectin"/>
    <property type="match status" value="1"/>
</dbReference>
<keyword evidence="14 20" id="KW-0472">Membrane</keyword>
<reference evidence="23 24" key="1">
    <citation type="submission" date="2024-11" db="EMBL/GenBank/DDBJ databases">
        <title>A near-complete genome assembly of Cinchona calisaya.</title>
        <authorList>
            <person name="Lian D.C."/>
            <person name="Zhao X.W."/>
            <person name="Wei L."/>
        </authorList>
    </citation>
    <scope>NUCLEOTIDE SEQUENCE [LARGE SCALE GENOMIC DNA]</scope>
    <source>
        <tissue evidence="23">Nenye</tissue>
    </source>
</reference>
<evidence type="ECO:0000256" key="7">
    <source>
        <dbReference type="ARBA" id="ARBA00022692"/>
    </source>
</evidence>
<dbReference type="InterPro" id="IPR051824">
    <property type="entry name" value="LRR_Rcpt-Like_S/T_Kinase"/>
</dbReference>
<feature type="signal peptide" evidence="21">
    <location>
        <begin position="1"/>
        <end position="25"/>
    </location>
</feature>